<evidence type="ECO:0000259" key="5">
    <source>
        <dbReference type="Pfam" id="PF20464"/>
    </source>
</evidence>
<dbReference type="Pfam" id="PF20467">
    <property type="entry name" value="MmeI_C"/>
    <property type="match status" value="1"/>
</dbReference>
<dbReference type="Pfam" id="PF20464">
    <property type="entry name" value="MmeI_N"/>
    <property type="match status" value="1"/>
</dbReference>
<evidence type="ECO:0000256" key="3">
    <source>
        <dbReference type="ARBA" id="ARBA00022679"/>
    </source>
</evidence>
<dbReference type="Pfam" id="PF20466">
    <property type="entry name" value="MmeI_TRD"/>
    <property type="match status" value="1"/>
</dbReference>
<sequence>MPSENTLQTAFSQQAHIMTLDLQTLQHNAEQFIRDCEPLHYEMGHAQKFIAALCKVYGLDAHFAVQYEHRVRKADLKGINRIDGFFPGLLMIEMKSAGEDLEAAFIQALEYVQLIERIEDKPRHILVSDFKNLHLYELNQGFTGIVLDKTLKIKLTGFRAHVQDFAFIAGYEAAIAERNEALTIAAAAKLAALHQEFHKQGYQGAELQTMLVRILFCLFADDTGLFAQNKAFEQLVEESLADGADLGSRLNALYKWLDTPEDKRRTTPRALLDQYSGFRLKFPYINGKLFSDGIDEFVFNASMRRTLLECCEIDWSLISPDIFGTLFQNIMENADAPGGGKKSAHRRELGAHYTSEKNIKRAIAPLFLDRLKAELEQAAGDPKKLARYITRLQTLQILDPACGCGNFLIVAYREIRLLEMQAIRQLARIPGAQQMQSQCDVHQFHGIEIDPAAVEIATVAMWLTDHQMNRLYQDGYKRIPLAHKADIRCANALQTDWADTISPQNLDYIVGNPPFLGKKEQNAEQKKDMEKVVGHFKGSGILDYVTAWYFKANELMKHNPKIRTAFVSTNSITQGEQVPALWKPLLSDGIRIRFAHRTFKWNNEGKGTAAVHCVIIGFDRDEIQKGERLSLWDYSQDIGGDGKEHQVRKINPYLLEADNILPAKRSRPVSADVPAMNYGNMPIDNGLLILSQEAFQTALNEDPENSKLIRPYMGGSEFLNNEKRYCLWLENVDQERLSQSKFASERVGQVRAYRLSSSRAATVKLAETPHLFGEIRQPDSRYLLLPKVSSENRRFLPIGYIEPETIANGSALIIPNATLYHFGILSSTMHNAFMRTVAGRMKSDYQYSASIVYNNFPFPENPCRAAVETAAQAVLDARAAETERIRRLNRTLPEKERRPMPTPATLYNPGTMPSALAAAHNALDDAVDEAYGYTDGNSDSERTAFLFRLYKNAV</sequence>
<evidence type="ECO:0000259" key="6">
    <source>
        <dbReference type="Pfam" id="PF20465"/>
    </source>
</evidence>
<gene>
    <name evidence="10" type="ORF">B2G52_03545</name>
</gene>
<dbReference type="REBASE" id="193218">
    <property type="entry name" value="Nla1009ORF3545P"/>
</dbReference>
<dbReference type="InterPro" id="IPR050953">
    <property type="entry name" value="N4_N6_ade-DNA_methylase"/>
</dbReference>
<evidence type="ECO:0000256" key="2">
    <source>
        <dbReference type="ARBA" id="ARBA00022603"/>
    </source>
</evidence>
<evidence type="ECO:0000256" key="1">
    <source>
        <dbReference type="ARBA" id="ARBA00011900"/>
    </source>
</evidence>
<dbReference type="PRINTS" id="PR00507">
    <property type="entry name" value="N12N6MTFRASE"/>
</dbReference>
<feature type="domain" description="MmeI-like target recognition" evidence="7">
    <location>
        <begin position="658"/>
        <end position="860"/>
    </location>
</feature>
<dbReference type="PROSITE" id="PS00092">
    <property type="entry name" value="N6_MTASE"/>
    <property type="match status" value="1"/>
</dbReference>
<dbReference type="Pfam" id="PF20465">
    <property type="entry name" value="MmeI_hel"/>
    <property type="match status" value="1"/>
</dbReference>
<evidence type="ECO:0000259" key="7">
    <source>
        <dbReference type="Pfam" id="PF20466"/>
    </source>
</evidence>
<dbReference type="GO" id="GO:0009007">
    <property type="term" value="F:site-specific DNA-methyltransferase (adenine-specific) activity"/>
    <property type="evidence" value="ECO:0007669"/>
    <property type="project" value="UniProtKB-EC"/>
</dbReference>
<accession>A0AAU8VDU0</accession>
<feature type="domain" description="MmeI-like helicase spacer" evidence="6">
    <location>
        <begin position="206"/>
        <end position="290"/>
    </location>
</feature>
<evidence type="ECO:0000256" key="4">
    <source>
        <dbReference type="ARBA" id="ARBA00047942"/>
    </source>
</evidence>
<dbReference type="InterPro" id="IPR046818">
    <property type="entry name" value="MmeI_C"/>
</dbReference>
<proteinExistence type="predicted"/>
<dbReference type="PANTHER" id="PTHR33841">
    <property type="entry name" value="DNA METHYLTRANSFERASE YEEA-RELATED"/>
    <property type="match status" value="1"/>
</dbReference>
<dbReference type="RefSeq" id="WP_003712715.1">
    <property type="nucleotide sequence ID" value="NZ_CAUJPL010000020.1"/>
</dbReference>
<dbReference type="InterPro" id="IPR046819">
    <property type="entry name" value="MmeI_hel"/>
</dbReference>
<dbReference type="PANTHER" id="PTHR33841:SF1">
    <property type="entry name" value="DNA METHYLTRANSFERASE A"/>
    <property type="match status" value="1"/>
</dbReference>
<dbReference type="SUPFAM" id="SSF53335">
    <property type="entry name" value="S-adenosyl-L-methionine-dependent methyltransferases"/>
    <property type="match status" value="1"/>
</dbReference>
<reference evidence="10 11" key="1">
    <citation type="submission" date="2017-03" db="EMBL/GenBank/DDBJ databases">
        <title>N. lactamica Y92-1009 whole genome sequence.</title>
        <authorList>
            <person name="Pandey A.K."/>
            <person name="Read R.C."/>
        </authorList>
    </citation>
    <scope>NUCLEOTIDE SEQUENCE [LARGE SCALE GENOMIC DNA]</scope>
    <source>
        <strain evidence="10 11">Y92-1009</strain>
    </source>
</reference>
<dbReference type="InterPro" id="IPR046816">
    <property type="entry name" value="MmeI_Mtase"/>
</dbReference>
<evidence type="ECO:0000259" key="8">
    <source>
        <dbReference type="Pfam" id="PF20467"/>
    </source>
</evidence>
<evidence type="ECO:0000259" key="9">
    <source>
        <dbReference type="Pfam" id="PF20473"/>
    </source>
</evidence>
<evidence type="ECO:0000313" key="10">
    <source>
        <dbReference type="EMBL" id="ARB04080.1"/>
    </source>
</evidence>
<feature type="domain" description="MmeI-like N-terminal" evidence="5">
    <location>
        <begin position="40"/>
        <end position="200"/>
    </location>
</feature>
<comment type="catalytic activity">
    <reaction evidence="4">
        <text>a 2'-deoxyadenosine in DNA + S-adenosyl-L-methionine = an N(6)-methyl-2'-deoxyadenosine in DNA + S-adenosyl-L-homocysteine + H(+)</text>
        <dbReference type="Rhea" id="RHEA:15197"/>
        <dbReference type="Rhea" id="RHEA-COMP:12418"/>
        <dbReference type="Rhea" id="RHEA-COMP:12419"/>
        <dbReference type="ChEBI" id="CHEBI:15378"/>
        <dbReference type="ChEBI" id="CHEBI:57856"/>
        <dbReference type="ChEBI" id="CHEBI:59789"/>
        <dbReference type="ChEBI" id="CHEBI:90615"/>
        <dbReference type="ChEBI" id="CHEBI:90616"/>
        <dbReference type="EC" id="2.1.1.72"/>
    </reaction>
</comment>
<evidence type="ECO:0000313" key="11">
    <source>
        <dbReference type="Proteomes" id="UP000191249"/>
    </source>
</evidence>
<dbReference type="InterPro" id="IPR046817">
    <property type="entry name" value="MmeI_N"/>
</dbReference>
<dbReference type="InterPro" id="IPR002052">
    <property type="entry name" value="DNA_methylase_N6_adenine_CS"/>
</dbReference>
<dbReference type="GO" id="GO:0003676">
    <property type="term" value="F:nucleic acid binding"/>
    <property type="evidence" value="ECO:0007669"/>
    <property type="project" value="InterPro"/>
</dbReference>
<dbReference type="Pfam" id="PF20473">
    <property type="entry name" value="MmeI_Mtase"/>
    <property type="match status" value="1"/>
</dbReference>
<dbReference type="Proteomes" id="UP000191249">
    <property type="component" value="Chromosome"/>
</dbReference>
<feature type="domain" description="MmeI-like C-terminal" evidence="8">
    <location>
        <begin position="864"/>
        <end position="952"/>
    </location>
</feature>
<dbReference type="GO" id="GO:0032259">
    <property type="term" value="P:methylation"/>
    <property type="evidence" value="ECO:0007669"/>
    <property type="project" value="UniProtKB-KW"/>
</dbReference>
<dbReference type="EC" id="2.1.1.72" evidence="1"/>
<name>A0AAU8VDU0_NEILA</name>
<dbReference type="Gene3D" id="3.40.50.150">
    <property type="entry name" value="Vaccinia Virus protein VP39"/>
    <property type="match status" value="1"/>
</dbReference>
<dbReference type="InterPro" id="IPR046820">
    <property type="entry name" value="MmeI_TRD"/>
</dbReference>
<feature type="domain" description="MmeI-like DNA-methyltransferase" evidence="9">
    <location>
        <begin position="376"/>
        <end position="622"/>
    </location>
</feature>
<dbReference type="AlphaFoldDB" id="A0AAU8VDU0"/>
<keyword evidence="3" id="KW-0808">Transferase</keyword>
<dbReference type="EMBL" id="CP019894">
    <property type="protein sequence ID" value="ARB04080.1"/>
    <property type="molecule type" value="Genomic_DNA"/>
</dbReference>
<keyword evidence="2 10" id="KW-0489">Methyltransferase</keyword>
<protein>
    <recommendedName>
        <fullName evidence="1">site-specific DNA-methyltransferase (adenine-specific)</fullName>
        <ecNumber evidence="1">2.1.1.72</ecNumber>
    </recommendedName>
</protein>
<organism evidence="10 11">
    <name type="scientific">Neisseria lactamica</name>
    <dbReference type="NCBI Taxonomy" id="486"/>
    <lineage>
        <taxon>Bacteria</taxon>
        <taxon>Pseudomonadati</taxon>
        <taxon>Pseudomonadota</taxon>
        <taxon>Betaproteobacteria</taxon>
        <taxon>Neisseriales</taxon>
        <taxon>Neisseriaceae</taxon>
        <taxon>Neisseria</taxon>
    </lineage>
</organism>
<dbReference type="InterPro" id="IPR029063">
    <property type="entry name" value="SAM-dependent_MTases_sf"/>
</dbReference>